<accession>A0AAV2QB31</accession>
<evidence type="ECO:0000256" key="1">
    <source>
        <dbReference type="ARBA" id="ARBA00004496"/>
    </source>
</evidence>
<dbReference type="InterPro" id="IPR056277">
    <property type="entry name" value="PPIase_AIP"/>
</dbReference>
<name>A0AAV2QB31_MEGNR</name>
<dbReference type="Gene3D" id="3.10.50.40">
    <property type="match status" value="1"/>
</dbReference>
<keyword evidence="7" id="KW-1185">Reference proteome</keyword>
<dbReference type="InterPro" id="IPR046357">
    <property type="entry name" value="PPIase_dom_sf"/>
</dbReference>
<sequence>VTFHLRTETCNEPPKLLDDSKTWTKPVELLLGKKFKLEVWEACLRTMALGEISSFKIDKSLISTYPVVAKTLREAFHKDFVGKKKEEKGSHCCGMGLKDGLGHKDLDSLVAKPVDLKFTI</sequence>
<dbReference type="PANTHER" id="PTHR11242">
    <property type="entry name" value="ARYL HYDROCARBON RECEPTOR INTERACTING PROTEIN RELATED"/>
    <property type="match status" value="1"/>
</dbReference>
<keyword evidence="4" id="KW-0802">TPR repeat</keyword>
<dbReference type="Proteomes" id="UP001497623">
    <property type="component" value="Unassembled WGS sequence"/>
</dbReference>
<dbReference type="AlphaFoldDB" id="A0AAV2QB31"/>
<comment type="subcellular location">
    <subcellularLocation>
        <location evidence="1">Cytoplasm</location>
    </subcellularLocation>
</comment>
<feature type="domain" description="AIP/AIPL N-terminal FKBP-type PPIase" evidence="5">
    <location>
        <begin position="3"/>
        <end position="119"/>
    </location>
</feature>
<dbReference type="GO" id="GO:0003755">
    <property type="term" value="F:peptidyl-prolyl cis-trans isomerase activity"/>
    <property type="evidence" value="ECO:0007669"/>
    <property type="project" value="InterPro"/>
</dbReference>
<evidence type="ECO:0000256" key="3">
    <source>
        <dbReference type="ARBA" id="ARBA00022737"/>
    </source>
</evidence>
<dbReference type="GO" id="GO:0005737">
    <property type="term" value="C:cytoplasm"/>
    <property type="evidence" value="ECO:0007669"/>
    <property type="project" value="UniProtKB-SubCell"/>
</dbReference>
<reference evidence="6 7" key="1">
    <citation type="submission" date="2024-05" db="EMBL/GenBank/DDBJ databases">
        <authorList>
            <person name="Wallberg A."/>
        </authorList>
    </citation>
    <scope>NUCLEOTIDE SEQUENCE [LARGE SCALE GENOMIC DNA]</scope>
</reference>
<evidence type="ECO:0000256" key="4">
    <source>
        <dbReference type="ARBA" id="ARBA00022803"/>
    </source>
</evidence>
<feature type="non-terminal residue" evidence="6">
    <location>
        <position position="1"/>
    </location>
</feature>
<keyword evidence="2" id="KW-0963">Cytoplasm</keyword>
<dbReference type="Pfam" id="PF23322">
    <property type="entry name" value="PPIase_AIP"/>
    <property type="match status" value="1"/>
</dbReference>
<gene>
    <name evidence="6" type="ORF">MNOR_LOCUS10809</name>
</gene>
<dbReference type="PANTHER" id="PTHR11242:SF0">
    <property type="entry name" value="TPR_REGION DOMAIN-CONTAINING PROTEIN"/>
    <property type="match status" value="1"/>
</dbReference>
<organism evidence="6 7">
    <name type="scientific">Meganyctiphanes norvegica</name>
    <name type="common">Northern krill</name>
    <name type="synonym">Thysanopoda norvegica</name>
    <dbReference type="NCBI Taxonomy" id="48144"/>
    <lineage>
        <taxon>Eukaryota</taxon>
        <taxon>Metazoa</taxon>
        <taxon>Ecdysozoa</taxon>
        <taxon>Arthropoda</taxon>
        <taxon>Crustacea</taxon>
        <taxon>Multicrustacea</taxon>
        <taxon>Malacostraca</taxon>
        <taxon>Eumalacostraca</taxon>
        <taxon>Eucarida</taxon>
        <taxon>Euphausiacea</taxon>
        <taxon>Euphausiidae</taxon>
        <taxon>Meganyctiphanes</taxon>
    </lineage>
</organism>
<keyword evidence="3" id="KW-0677">Repeat</keyword>
<dbReference type="EMBL" id="CAXKWB010005553">
    <property type="protein sequence ID" value="CAL4078979.1"/>
    <property type="molecule type" value="Genomic_DNA"/>
</dbReference>
<evidence type="ECO:0000259" key="5">
    <source>
        <dbReference type="Pfam" id="PF23322"/>
    </source>
</evidence>
<evidence type="ECO:0000256" key="2">
    <source>
        <dbReference type="ARBA" id="ARBA00022490"/>
    </source>
</evidence>
<evidence type="ECO:0000313" key="6">
    <source>
        <dbReference type="EMBL" id="CAL4078979.1"/>
    </source>
</evidence>
<evidence type="ECO:0000313" key="7">
    <source>
        <dbReference type="Proteomes" id="UP001497623"/>
    </source>
</evidence>
<dbReference type="InterPro" id="IPR039663">
    <property type="entry name" value="AIP/AIPL1/TTC9"/>
</dbReference>
<comment type="caution">
    <text evidence="6">The sequence shown here is derived from an EMBL/GenBank/DDBJ whole genome shotgun (WGS) entry which is preliminary data.</text>
</comment>
<feature type="non-terminal residue" evidence="6">
    <location>
        <position position="120"/>
    </location>
</feature>
<dbReference type="SUPFAM" id="SSF54534">
    <property type="entry name" value="FKBP-like"/>
    <property type="match status" value="1"/>
</dbReference>
<protein>
    <recommendedName>
        <fullName evidence="5">AIP/AIPL N-terminal FKBP-type PPIase domain-containing protein</fullName>
    </recommendedName>
</protein>
<proteinExistence type="predicted"/>